<protein>
    <submittedName>
        <fullName evidence="2">Uncharacterized protein</fullName>
    </submittedName>
</protein>
<organism evidence="2 3">
    <name type="scientific">Janthinobacterium lividum</name>
    <dbReference type="NCBI Taxonomy" id="29581"/>
    <lineage>
        <taxon>Bacteria</taxon>
        <taxon>Pseudomonadati</taxon>
        <taxon>Pseudomonadota</taxon>
        <taxon>Betaproteobacteria</taxon>
        <taxon>Burkholderiales</taxon>
        <taxon>Oxalobacteraceae</taxon>
        <taxon>Janthinobacterium</taxon>
    </lineage>
</organism>
<evidence type="ECO:0000256" key="1">
    <source>
        <dbReference type="SAM" id="MobiDB-lite"/>
    </source>
</evidence>
<feature type="region of interest" description="Disordered" evidence="1">
    <location>
        <begin position="115"/>
        <end position="138"/>
    </location>
</feature>
<sequence>MSHIIAAHFQLQEQIDAARVALSRVGFPASRISAFFVNQPGQHDLYGLGGDRDVSPGARETPEGVLEGVAVGAAVGAGIGAAATLATGPLGPVVGALVGAHVGSLYSFNKMKEAGESEMHGDRDGDRHGENRRQPRHPGMLVAVALGGPDERELALGALRRLGAEHIEEAEGTIANGDWHDFDPLSIPVLVA</sequence>
<feature type="compositionally biased region" description="Basic and acidic residues" evidence="1">
    <location>
        <begin position="115"/>
        <end position="133"/>
    </location>
</feature>
<accession>A0A1E8PN54</accession>
<comment type="caution">
    <text evidence="2">The sequence shown here is derived from an EMBL/GenBank/DDBJ whole genome shotgun (WGS) entry which is preliminary data.</text>
</comment>
<evidence type="ECO:0000313" key="2">
    <source>
        <dbReference type="EMBL" id="OFJ47738.1"/>
    </source>
</evidence>
<evidence type="ECO:0000313" key="3">
    <source>
        <dbReference type="Proteomes" id="UP000092634"/>
    </source>
</evidence>
<proteinExistence type="predicted"/>
<dbReference type="AlphaFoldDB" id="A0A1E8PN54"/>
<dbReference type="EMBL" id="MAQB02000001">
    <property type="protein sequence ID" value="OFJ47738.1"/>
    <property type="molecule type" value="Genomic_DNA"/>
</dbReference>
<dbReference type="Proteomes" id="UP000092634">
    <property type="component" value="Unassembled WGS sequence"/>
</dbReference>
<name>A0A1E8PN54_9BURK</name>
<reference evidence="2 3" key="1">
    <citation type="submission" date="2016-10" db="EMBL/GenBank/DDBJ databases">
        <title>Updated version of Genome Assembly of Janthinobacterium lividum ERGS5:01.</title>
        <authorList>
            <person name="Kumar R."/>
            <person name="Acharya V."/>
            <person name="Singh D."/>
        </authorList>
    </citation>
    <scope>NUCLEOTIDE SEQUENCE [LARGE SCALE GENOMIC DNA]</scope>
    <source>
        <strain evidence="2 3">ERGS5:01</strain>
    </source>
</reference>
<gene>
    <name evidence="2" type="ORF">BA896_000680</name>
</gene>